<dbReference type="AlphaFoldDB" id="A0AAU9SE35"/>
<feature type="domain" description="HTH myb-type" evidence="9">
    <location>
        <begin position="66"/>
        <end position="117"/>
    </location>
</feature>
<dbReference type="SMART" id="SM00717">
    <property type="entry name" value="SANT"/>
    <property type="match status" value="2"/>
</dbReference>
<accession>A0AAU9SE35</accession>
<evidence type="ECO:0000256" key="4">
    <source>
        <dbReference type="ARBA" id="ARBA00023125"/>
    </source>
</evidence>
<evidence type="ECO:0000313" key="11">
    <source>
        <dbReference type="Proteomes" id="UP000836841"/>
    </source>
</evidence>
<feature type="domain" description="Myb-like" evidence="8">
    <location>
        <begin position="70"/>
        <end position="113"/>
    </location>
</feature>
<dbReference type="PROSITE" id="PS50090">
    <property type="entry name" value="MYB_LIKE"/>
    <property type="match status" value="2"/>
</dbReference>
<evidence type="ECO:0000256" key="5">
    <source>
        <dbReference type="ARBA" id="ARBA00023163"/>
    </source>
</evidence>
<keyword evidence="6" id="KW-0539">Nucleus</keyword>
<evidence type="ECO:0000259" key="9">
    <source>
        <dbReference type="PROSITE" id="PS51294"/>
    </source>
</evidence>
<dbReference type="InterPro" id="IPR001005">
    <property type="entry name" value="SANT/Myb"/>
</dbReference>
<dbReference type="Gene3D" id="1.10.10.60">
    <property type="entry name" value="Homeodomain-like"/>
    <property type="match status" value="2"/>
</dbReference>
<organism evidence="10 11">
    <name type="scientific">Thlaspi arvense</name>
    <name type="common">Field penny-cress</name>
    <dbReference type="NCBI Taxonomy" id="13288"/>
    <lineage>
        <taxon>Eukaryota</taxon>
        <taxon>Viridiplantae</taxon>
        <taxon>Streptophyta</taxon>
        <taxon>Embryophyta</taxon>
        <taxon>Tracheophyta</taxon>
        <taxon>Spermatophyta</taxon>
        <taxon>Magnoliopsida</taxon>
        <taxon>eudicotyledons</taxon>
        <taxon>Gunneridae</taxon>
        <taxon>Pentapetalae</taxon>
        <taxon>rosids</taxon>
        <taxon>malvids</taxon>
        <taxon>Brassicales</taxon>
        <taxon>Brassicaceae</taxon>
        <taxon>Thlaspideae</taxon>
        <taxon>Thlaspi</taxon>
    </lineage>
</organism>
<evidence type="ECO:0000259" key="8">
    <source>
        <dbReference type="PROSITE" id="PS50090"/>
    </source>
</evidence>
<dbReference type="GO" id="GO:0003677">
    <property type="term" value="F:DNA binding"/>
    <property type="evidence" value="ECO:0007669"/>
    <property type="project" value="UniProtKB-KW"/>
</dbReference>
<dbReference type="CDD" id="cd00167">
    <property type="entry name" value="SANT"/>
    <property type="match status" value="2"/>
</dbReference>
<keyword evidence="4" id="KW-0238">DNA-binding</keyword>
<dbReference type="EMBL" id="OU466861">
    <property type="protein sequence ID" value="CAH2063382.1"/>
    <property type="molecule type" value="Genomic_DNA"/>
</dbReference>
<dbReference type="InterPro" id="IPR009057">
    <property type="entry name" value="Homeodomain-like_sf"/>
</dbReference>
<proteinExistence type="predicted"/>
<dbReference type="FunFam" id="1.10.10.60:FF:000351">
    <property type="entry name" value="Transcription factor GAMYB"/>
    <property type="match status" value="1"/>
</dbReference>
<dbReference type="PROSITE" id="PS51294">
    <property type="entry name" value="HTH_MYB"/>
    <property type="match status" value="2"/>
</dbReference>
<comment type="subcellular location">
    <subcellularLocation>
        <location evidence="1">Nucleus</location>
    </subcellularLocation>
</comment>
<evidence type="ECO:0000256" key="6">
    <source>
        <dbReference type="ARBA" id="ARBA00023242"/>
    </source>
</evidence>
<protein>
    <submittedName>
        <fullName evidence="10">Uncharacterized protein</fullName>
    </submittedName>
</protein>
<evidence type="ECO:0000256" key="3">
    <source>
        <dbReference type="ARBA" id="ARBA00023015"/>
    </source>
</evidence>
<dbReference type="Pfam" id="PF00249">
    <property type="entry name" value="Myb_DNA-binding"/>
    <property type="match status" value="2"/>
</dbReference>
<dbReference type="PANTHER" id="PTHR47996:SF3">
    <property type="entry name" value="TRANSCRIPTION FACTOR DUO1"/>
    <property type="match status" value="1"/>
</dbReference>
<evidence type="ECO:0000256" key="1">
    <source>
        <dbReference type="ARBA" id="ARBA00004123"/>
    </source>
</evidence>
<evidence type="ECO:0000256" key="7">
    <source>
        <dbReference type="SAM" id="MobiDB-lite"/>
    </source>
</evidence>
<dbReference type="FunFam" id="1.10.10.60:FF:000060">
    <property type="entry name" value="MYB transcription factor"/>
    <property type="match status" value="1"/>
</dbReference>
<feature type="compositionally biased region" description="Low complexity" evidence="7">
    <location>
        <begin position="126"/>
        <end position="137"/>
    </location>
</feature>
<feature type="non-terminal residue" evidence="10">
    <location>
        <position position="298"/>
    </location>
</feature>
<dbReference type="InterPro" id="IPR017930">
    <property type="entry name" value="Myb_dom"/>
</dbReference>
<name>A0AAU9SE35_THLAR</name>
<evidence type="ECO:0000313" key="10">
    <source>
        <dbReference type="EMBL" id="CAH2063382.1"/>
    </source>
</evidence>
<dbReference type="PANTHER" id="PTHR47996">
    <property type="entry name" value="TRANSCRIPTION FACTOR DUO1"/>
    <property type="match status" value="1"/>
</dbReference>
<keyword evidence="3" id="KW-0805">Transcription regulation</keyword>
<feature type="domain" description="HTH myb-type" evidence="9">
    <location>
        <begin position="9"/>
        <end position="65"/>
    </location>
</feature>
<feature type="region of interest" description="Disordered" evidence="7">
    <location>
        <begin position="126"/>
        <end position="152"/>
    </location>
</feature>
<evidence type="ECO:0000256" key="2">
    <source>
        <dbReference type="ARBA" id="ARBA00022737"/>
    </source>
</evidence>
<reference evidence="10 11" key="1">
    <citation type="submission" date="2022-03" db="EMBL/GenBank/DDBJ databases">
        <authorList>
            <person name="Nunn A."/>
            <person name="Chopra R."/>
            <person name="Nunn A."/>
            <person name="Contreras Garrido A."/>
        </authorList>
    </citation>
    <scope>NUCLEOTIDE SEQUENCE [LARGE SCALE GENOMIC DNA]</scope>
</reference>
<dbReference type="InterPro" id="IPR053106">
    <property type="entry name" value="Plant_Male-Germline_Reg_TFs"/>
</dbReference>
<dbReference type="Proteomes" id="UP000836841">
    <property type="component" value="Chromosome 5"/>
</dbReference>
<keyword evidence="5" id="KW-0804">Transcription</keyword>
<gene>
    <name evidence="10" type="ORF">TAV2_LOCUS15194</name>
</gene>
<keyword evidence="2" id="KW-0677">Repeat</keyword>
<keyword evidence="11" id="KW-1185">Reference proteome</keyword>
<dbReference type="GO" id="GO:0005634">
    <property type="term" value="C:nucleus"/>
    <property type="evidence" value="ECO:0007669"/>
    <property type="project" value="UniProtKB-SubCell"/>
</dbReference>
<dbReference type="SUPFAM" id="SSF46689">
    <property type="entry name" value="Homeodomain-like"/>
    <property type="match status" value="1"/>
</dbReference>
<feature type="domain" description="Myb-like" evidence="8">
    <location>
        <begin position="9"/>
        <end position="61"/>
    </location>
</feature>
<sequence>MKKMEAARKEEIKKGPWKAEEDEVLINHVKRYGPRDWSSIRSKGLLQRTGKSCRLRWVNKLRPNLKNGCKFSAEEERTVIELQSEFGNKWARIATYLPGRTDNDVKNFWSSRLKRLARILHNSSDASSSSILNPKSSSSHRTKGKTVKPIPSQGFGLVEEETAATSSSSKILPYSSDTVDETLRLPEMGIKLEHQPFTFGTDLVLAETTTSSLYSEPQQSNNPFSPESRELLARLDDPYFYDILGPADSSEPLFALPQPFFEPSPRRCRHVSKDEDPDVFLDDFPADMFDQVDPIRSP</sequence>